<reference evidence="4" key="1">
    <citation type="submission" date="2006-12" db="EMBL/GenBank/DDBJ databases">
        <title>Complete sequence of Halorhodospira halophila SL1.</title>
        <authorList>
            <consortium name="US DOE Joint Genome Institute"/>
            <person name="Copeland A."/>
            <person name="Lucas S."/>
            <person name="Lapidus A."/>
            <person name="Barry K."/>
            <person name="Detter J.C."/>
            <person name="Glavina del Rio T."/>
            <person name="Hammon N."/>
            <person name="Israni S."/>
            <person name="Dalin E."/>
            <person name="Tice H."/>
            <person name="Pitluck S."/>
            <person name="Saunders E."/>
            <person name="Brettin T."/>
            <person name="Bruce D."/>
            <person name="Han C."/>
            <person name="Tapia R."/>
            <person name="Schmutz J."/>
            <person name="Larimer F."/>
            <person name="Land M."/>
            <person name="Hauser L."/>
            <person name="Kyrpides N."/>
            <person name="Mikhailova N."/>
            <person name="Hoff W."/>
            <person name="Richardson P."/>
        </authorList>
    </citation>
    <scope>NUCLEOTIDE SEQUENCE [LARGE SCALE GENOMIC DNA]</scope>
    <source>
        <strain evidence="4">DSM 244 / SL1</strain>
    </source>
</reference>
<reference evidence="3 4" key="2">
    <citation type="journal article" date="2013" name="Stand. Genomic Sci.">
        <title>Complete genome sequence of Halorhodospira halophila SL1.</title>
        <authorList>
            <person name="Challacombe J.F."/>
            <person name="Majid S."/>
            <person name="Deole R."/>
            <person name="Brettin T.S."/>
            <person name="Bruce D."/>
            <person name="Delano S.F."/>
            <person name="Detter J.C."/>
            <person name="Gleasner C.D."/>
            <person name="Han C.S."/>
            <person name="Misra M."/>
            <person name="Reitenga K.G."/>
            <person name="Mikhailova N."/>
            <person name="Woyke T."/>
            <person name="Pitluck S."/>
            <person name="Nolan M."/>
            <person name="Land M.L."/>
            <person name="Saunders E."/>
            <person name="Tapia R."/>
            <person name="Lapidus A."/>
            <person name="Ivanova N."/>
            <person name="Hoff W.D."/>
        </authorList>
    </citation>
    <scope>NUCLEOTIDE SEQUENCE [LARGE SCALE GENOMIC DNA]</scope>
    <source>
        <strain evidence="4">DSM 244 / SL1</strain>
    </source>
</reference>
<dbReference type="HOGENOM" id="CLU_027402_18_0_6"/>
<dbReference type="Proteomes" id="UP000000647">
    <property type="component" value="Chromosome"/>
</dbReference>
<keyword evidence="4" id="KW-1185">Reference proteome</keyword>
<gene>
    <name evidence="3" type="ordered locus">Hhal_0766</name>
</gene>
<organism evidence="3 4">
    <name type="scientific">Halorhodospira halophila (strain DSM 244 / SL1)</name>
    <name type="common">Ectothiorhodospira halophila (strain DSM 244 / SL1)</name>
    <dbReference type="NCBI Taxonomy" id="349124"/>
    <lineage>
        <taxon>Bacteria</taxon>
        <taxon>Pseudomonadati</taxon>
        <taxon>Pseudomonadota</taxon>
        <taxon>Gammaproteobacteria</taxon>
        <taxon>Chromatiales</taxon>
        <taxon>Ectothiorhodospiraceae</taxon>
        <taxon>Halorhodospira</taxon>
    </lineage>
</organism>
<dbReference type="KEGG" id="hha:Hhal_0766"/>
<protein>
    <submittedName>
        <fullName evidence="3">Transposase IS3/IS911 family protein</fullName>
    </submittedName>
</protein>
<dbReference type="EMBL" id="CP000544">
    <property type="protein sequence ID" value="ABM61544.1"/>
    <property type="molecule type" value="Genomic_DNA"/>
</dbReference>
<evidence type="ECO:0000313" key="4">
    <source>
        <dbReference type="Proteomes" id="UP000000647"/>
    </source>
</evidence>
<comment type="similarity">
    <text evidence="1">Belongs to the transposase 8 family.</text>
</comment>
<accession>A1WV32</accession>
<sequence>MSKSKTKSKRTRYSQAYRDEALALAERVGVSEAAQQLGLQPAQIYQWRTKARNEADRSQRERELAEENARLKRQLSEANEELSITKKAAAYFAKNQK</sequence>
<evidence type="ECO:0000313" key="3">
    <source>
        <dbReference type="EMBL" id="ABM61544.1"/>
    </source>
</evidence>
<dbReference type="Pfam" id="PF01527">
    <property type="entry name" value="HTH_Tnp_1"/>
    <property type="match status" value="1"/>
</dbReference>
<dbReference type="SUPFAM" id="SSF46689">
    <property type="entry name" value="Homeodomain-like"/>
    <property type="match status" value="1"/>
</dbReference>
<keyword evidence="2" id="KW-0175">Coiled coil</keyword>
<evidence type="ECO:0000256" key="1">
    <source>
        <dbReference type="ARBA" id="ARBA00009964"/>
    </source>
</evidence>
<dbReference type="GO" id="GO:0004803">
    <property type="term" value="F:transposase activity"/>
    <property type="evidence" value="ECO:0007669"/>
    <property type="project" value="InterPro"/>
</dbReference>
<evidence type="ECO:0000256" key="2">
    <source>
        <dbReference type="SAM" id="Coils"/>
    </source>
</evidence>
<feature type="coiled-coil region" evidence="2">
    <location>
        <begin position="48"/>
        <end position="88"/>
    </location>
</feature>
<dbReference type="STRING" id="349124.Hhal_0766"/>
<dbReference type="AlphaFoldDB" id="A1WV32"/>
<dbReference type="GO" id="GO:0003677">
    <property type="term" value="F:DNA binding"/>
    <property type="evidence" value="ECO:0007669"/>
    <property type="project" value="InterPro"/>
</dbReference>
<dbReference type="InterPro" id="IPR002514">
    <property type="entry name" value="Transposase_8"/>
</dbReference>
<proteinExistence type="inferred from homology"/>
<name>A1WV32_HALHL</name>
<dbReference type="eggNOG" id="COG2963">
    <property type="taxonomic scope" value="Bacteria"/>
</dbReference>
<dbReference type="InterPro" id="IPR009057">
    <property type="entry name" value="Homeodomain-like_sf"/>
</dbReference>
<dbReference type="GO" id="GO:0006313">
    <property type="term" value="P:DNA transposition"/>
    <property type="evidence" value="ECO:0007669"/>
    <property type="project" value="InterPro"/>
</dbReference>